<dbReference type="CDD" id="cd00093">
    <property type="entry name" value="HTH_XRE"/>
    <property type="match status" value="1"/>
</dbReference>
<accession>A0A4D4JA28</accession>
<sequence length="457" mass="48643">MREWSPALWQAADRGDHAAVLRLARTELGWTQDELGRRFGASGSTISRLETKHRPLRDIATLRRLASILGLPVEAFGLTGHGDTAAQSSRTTAETGHRVGRVTVRRAEEDDPVRRRAFLQLATLTGSGLAVPNTTTAVAADVDPAALLASKLGDVLLGSAQSGEPAPIGVLAEALTTARREFAACHYLPLASRLPALITAAEVTASHRVDPSVQQVLAESYNLATRALIKLEASGLEWISADRALHAARTAEDPLTLAEAQRLVASVARRAGHHARAQELTLAAAAHLDITGQHPVPGHLAMYGTLHLSAAYAAARAGDRDRAGDLLTEAEATAERLAADPNRQRALVANLVSHKVSAAYVLGDAGTALAHAYSLPLATIPTTERRARLLVDAAQAWARWDKPDRAYATLLEAERTAPGEVRTRNAVRRLVTDLLDSPRQAAMPGLPALAHRVHALA</sequence>
<dbReference type="EMBL" id="BJFL01000018">
    <property type="protein sequence ID" value="GDY31860.1"/>
    <property type="molecule type" value="Genomic_DNA"/>
</dbReference>
<keyword evidence="3" id="KW-1185">Reference proteome</keyword>
<name>A0A4D4JA28_9PSEU</name>
<dbReference type="Proteomes" id="UP000298860">
    <property type="component" value="Unassembled WGS sequence"/>
</dbReference>
<dbReference type="SMART" id="SM00530">
    <property type="entry name" value="HTH_XRE"/>
    <property type="match status" value="1"/>
</dbReference>
<evidence type="ECO:0000313" key="3">
    <source>
        <dbReference type="Proteomes" id="UP000298860"/>
    </source>
</evidence>
<dbReference type="SUPFAM" id="SSF47413">
    <property type="entry name" value="lambda repressor-like DNA-binding domains"/>
    <property type="match status" value="1"/>
</dbReference>
<evidence type="ECO:0000259" key="1">
    <source>
        <dbReference type="PROSITE" id="PS50943"/>
    </source>
</evidence>
<feature type="domain" description="HTH cro/C1-type" evidence="1">
    <location>
        <begin position="21"/>
        <end position="76"/>
    </location>
</feature>
<comment type="caution">
    <text evidence="2">The sequence shown here is derived from an EMBL/GenBank/DDBJ whole genome shotgun (WGS) entry which is preliminary data.</text>
</comment>
<protein>
    <recommendedName>
        <fullName evidence="1">HTH cro/C1-type domain-containing protein</fullName>
    </recommendedName>
</protein>
<dbReference type="Pfam" id="PF13560">
    <property type="entry name" value="HTH_31"/>
    <property type="match status" value="1"/>
</dbReference>
<reference evidence="3" key="1">
    <citation type="submission" date="2019-04" db="EMBL/GenBank/DDBJ databases">
        <title>Draft genome sequence of Pseudonocardiaceae bacterium SL3-2-4.</title>
        <authorList>
            <person name="Ningsih F."/>
            <person name="Yokota A."/>
            <person name="Sakai Y."/>
            <person name="Nanatani K."/>
            <person name="Yabe S."/>
            <person name="Oetari A."/>
            <person name="Sjamsuridzal W."/>
        </authorList>
    </citation>
    <scope>NUCLEOTIDE SEQUENCE [LARGE SCALE GENOMIC DNA]</scope>
    <source>
        <strain evidence="3">SL3-2-4</strain>
    </source>
</reference>
<dbReference type="Gene3D" id="1.10.260.40">
    <property type="entry name" value="lambda repressor-like DNA-binding domains"/>
    <property type="match status" value="1"/>
</dbReference>
<gene>
    <name evidence="2" type="ORF">GTS_34930</name>
</gene>
<dbReference type="GO" id="GO:0003677">
    <property type="term" value="F:DNA binding"/>
    <property type="evidence" value="ECO:0007669"/>
    <property type="project" value="InterPro"/>
</dbReference>
<dbReference type="InterPro" id="IPR010982">
    <property type="entry name" value="Lambda_DNA-bd_dom_sf"/>
</dbReference>
<dbReference type="PROSITE" id="PS50943">
    <property type="entry name" value="HTH_CROC1"/>
    <property type="match status" value="1"/>
</dbReference>
<organism evidence="2 3">
    <name type="scientific">Gandjariella thermophila</name>
    <dbReference type="NCBI Taxonomy" id="1931992"/>
    <lineage>
        <taxon>Bacteria</taxon>
        <taxon>Bacillati</taxon>
        <taxon>Actinomycetota</taxon>
        <taxon>Actinomycetes</taxon>
        <taxon>Pseudonocardiales</taxon>
        <taxon>Pseudonocardiaceae</taxon>
        <taxon>Gandjariella</taxon>
    </lineage>
</organism>
<dbReference type="InterPro" id="IPR001387">
    <property type="entry name" value="Cro/C1-type_HTH"/>
</dbReference>
<proteinExistence type="predicted"/>
<dbReference type="AlphaFoldDB" id="A0A4D4JA28"/>
<dbReference type="RefSeq" id="WP_225978493.1">
    <property type="nucleotide sequence ID" value="NZ_BJFL01000018.1"/>
</dbReference>
<evidence type="ECO:0000313" key="2">
    <source>
        <dbReference type="EMBL" id="GDY31860.1"/>
    </source>
</evidence>